<organism evidence="1 2">
    <name type="scientific">Streptomyces xinghaiensis</name>
    <dbReference type="NCBI Taxonomy" id="1038928"/>
    <lineage>
        <taxon>Bacteria</taxon>
        <taxon>Bacillati</taxon>
        <taxon>Actinomycetota</taxon>
        <taxon>Actinomycetes</taxon>
        <taxon>Kitasatosporales</taxon>
        <taxon>Streptomycetaceae</taxon>
        <taxon>Streptomyces</taxon>
    </lineage>
</organism>
<comment type="caution">
    <text evidence="1">The sequence shown here is derived from an EMBL/GenBank/DDBJ whole genome shotgun (WGS) entry which is preliminary data.</text>
</comment>
<proteinExistence type="predicted"/>
<dbReference type="PANTHER" id="PTHR37310">
    <property type="entry name" value="CYTOPLASMIC PROTEIN-RELATED"/>
    <property type="match status" value="1"/>
</dbReference>
<dbReference type="RefSeq" id="WP_043467984.1">
    <property type="nucleotide sequence ID" value="NZ_CP134822.1"/>
</dbReference>
<name>A0A3M8EQN0_9ACTN</name>
<dbReference type="InterPro" id="IPR005560">
    <property type="entry name" value="Csp_YhjQ"/>
</dbReference>
<dbReference type="OrthoDB" id="5396211at2"/>
<reference evidence="1 2" key="1">
    <citation type="journal article" date="2014" name="Genome Announc.">
        <title>Draft Genome Sequence of Streptomyces fradiae ATCC 19609, a Strain Highly Sensitive to Antibiotics.</title>
        <authorList>
            <person name="Bekker O.B."/>
            <person name="Klimina K.M."/>
            <person name="Vatlin A.A."/>
            <person name="Zakharevich N.V."/>
            <person name="Kasianov A.S."/>
            <person name="Danilenko V.N."/>
        </authorList>
    </citation>
    <scope>NUCLEOTIDE SEQUENCE [LARGE SCALE GENOMIC DNA]</scope>
    <source>
        <strain evidence="1 2">ATCC 19609</strain>
    </source>
</reference>
<dbReference type="InterPro" id="IPR044543">
    <property type="entry name" value="YHJQ-like"/>
</dbReference>
<dbReference type="AlphaFoldDB" id="A0A3M8EQN0"/>
<gene>
    <name evidence="1" type="ORF">SFRA_032270</name>
</gene>
<dbReference type="PANTHER" id="PTHR37310:SF1">
    <property type="entry name" value="CYTOPLASMIC PROTEIN"/>
    <property type="match status" value="1"/>
</dbReference>
<dbReference type="Gene3D" id="1.20.1270.360">
    <property type="match status" value="1"/>
</dbReference>
<dbReference type="Proteomes" id="UP000028058">
    <property type="component" value="Unassembled WGS sequence"/>
</dbReference>
<dbReference type="CDD" id="cd08026">
    <property type="entry name" value="DUF326"/>
    <property type="match status" value="1"/>
</dbReference>
<keyword evidence="2" id="KW-1185">Reference proteome</keyword>
<sequence length="137" mass="14816">MTVSPVKEMLRTYPADLGGVDREAMERCIEECLACMQACTACADACLSEDDPGSLRKCIRTNTDCADVCDTTARVLSRHTEYDANITRAVVQACATVCKSCGDECARHAGMHEHCRVCAEACRRCEEACNALLATLG</sequence>
<evidence type="ECO:0000313" key="2">
    <source>
        <dbReference type="Proteomes" id="UP000028058"/>
    </source>
</evidence>
<dbReference type="Pfam" id="PF03860">
    <property type="entry name" value="Csp"/>
    <property type="match status" value="1"/>
</dbReference>
<accession>A0A3M8EQN0</accession>
<dbReference type="EMBL" id="JNAD02000026">
    <property type="protein sequence ID" value="RKM90108.1"/>
    <property type="molecule type" value="Genomic_DNA"/>
</dbReference>
<evidence type="ECO:0000313" key="1">
    <source>
        <dbReference type="EMBL" id="RKM90108.1"/>
    </source>
</evidence>
<protein>
    <submittedName>
        <fullName evidence="1">Four-helix bundle copper-binding protein</fullName>
    </submittedName>
</protein>